<evidence type="ECO:0000256" key="1">
    <source>
        <dbReference type="ARBA" id="ARBA00022679"/>
    </source>
</evidence>
<dbReference type="SUPFAM" id="SSF55781">
    <property type="entry name" value="GAF domain-like"/>
    <property type="match status" value="1"/>
</dbReference>
<dbReference type="Gene3D" id="1.10.10.10">
    <property type="entry name" value="Winged helix-like DNA-binding domain superfamily/Winged helix DNA-binding domain"/>
    <property type="match status" value="1"/>
</dbReference>
<accession>A0ABW0ERW3</accession>
<dbReference type="RefSeq" id="WP_378248579.1">
    <property type="nucleotide sequence ID" value="NZ_JBHSKF010000007.1"/>
</dbReference>
<dbReference type="InterPro" id="IPR029016">
    <property type="entry name" value="GAF-like_dom_sf"/>
</dbReference>
<gene>
    <name evidence="6" type="ORF">ACFPM7_16890</name>
</gene>
<dbReference type="Proteomes" id="UP001596157">
    <property type="component" value="Unassembled WGS sequence"/>
</dbReference>
<evidence type="ECO:0000256" key="2">
    <source>
        <dbReference type="ARBA" id="ARBA00022777"/>
    </source>
</evidence>
<comment type="caution">
    <text evidence="6">The sequence shown here is derived from an EMBL/GenBank/DDBJ whole genome shotgun (WGS) entry which is preliminary data.</text>
</comment>
<dbReference type="Pfam" id="PF03861">
    <property type="entry name" value="ANTAR"/>
    <property type="match status" value="1"/>
</dbReference>
<dbReference type="SUPFAM" id="SSF52172">
    <property type="entry name" value="CheY-like"/>
    <property type="match status" value="1"/>
</dbReference>
<dbReference type="PROSITE" id="PS50921">
    <property type="entry name" value="ANTAR"/>
    <property type="match status" value="1"/>
</dbReference>
<dbReference type="InterPro" id="IPR003018">
    <property type="entry name" value="GAF"/>
</dbReference>
<dbReference type="EMBL" id="JBHSKF010000007">
    <property type="protein sequence ID" value="MFC5288735.1"/>
    <property type="molecule type" value="Genomic_DNA"/>
</dbReference>
<name>A0ABW0ERW3_9PSEU</name>
<keyword evidence="3" id="KW-0805">Transcription regulation</keyword>
<evidence type="ECO:0000256" key="4">
    <source>
        <dbReference type="ARBA" id="ARBA00023163"/>
    </source>
</evidence>
<dbReference type="Pfam" id="PF13185">
    <property type="entry name" value="GAF_2"/>
    <property type="match status" value="1"/>
</dbReference>
<dbReference type="InterPro" id="IPR005561">
    <property type="entry name" value="ANTAR"/>
</dbReference>
<evidence type="ECO:0000313" key="7">
    <source>
        <dbReference type="Proteomes" id="UP001596157"/>
    </source>
</evidence>
<keyword evidence="7" id="KW-1185">Reference proteome</keyword>
<protein>
    <submittedName>
        <fullName evidence="6">ANTAR domain-containing protein</fullName>
    </submittedName>
</protein>
<dbReference type="InterPro" id="IPR036388">
    <property type="entry name" value="WH-like_DNA-bd_sf"/>
</dbReference>
<dbReference type="SMART" id="SM01012">
    <property type="entry name" value="ANTAR"/>
    <property type="match status" value="1"/>
</dbReference>
<evidence type="ECO:0000259" key="5">
    <source>
        <dbReference type="PROSITE" id="PS50921"/>
    </source>
</evidence>
<dbReference type="InterPro" id="IPR012074">
    <property type="entry name" value="GAF_ANTAR"/>
</dbReference>
<dbReference type="Gene3D" id="3.30.450.40">
    <property type="match status" value="1"/>
</dbReference>
<organism evidence="6 7">
    <name type="scientific">Actinokineospora guangxiensis</name>
    <dbReference type="NCBI Taxonomy" id="1490288"/>
    <lineage>
        <taxon>Bacteria</taxon>
        <taxon>Bacillati</taxon>
        <taxon>Actinomycetota</taxon>
        <taxon>Actinomycetes</taxon>
        <taxon>Pseudonocardiales</taxon>
        <taxon>Pseudonocardiaceae</taxon>
        <taxon>Actinokineospora</taxon>
    </lineage>
</organism>
<feature type="domain" description="ANTAR" evidence="5">
    <location>
        <begin position="165"/>
        <end position="226"/>
    </location>
</feature>
<dbReference type="PIRSF" id="PIRSF036625">
    <property type="entry name" value="GAF_ANTAR"/>
    <property type="match status" value="1"/>
</dbReference>
<sequence length="254" mass="27494">MTGAVERVLTLAQELVEVSRLAEDDDVNAILSRFVTRLAKTVPGVAEATITVRTSEGVDTVAAVELDSVGEASMGPNPIAEALEHREPRRVEDTATDQRWPGFSANLASRGYRSVLSLPIPTRRPTAAVLTLFSRTSHQFDDTAYDLVLLLTLHAGAVFDNAQLYHDSRSLVDQLNTALDTRQTIGQAQGLLMSHFRTDATTSFHLLRSASQNTNSKLRQVAMTLVTAHQDGGLPAALARYGLDDANKSPTPMS</sequence>
<evidence type="ECO:0000313" key="6">
    <source>
        <dbReference type="EMBL" id="MFC5288735.1"/>
    </source>
</evidence>
<evidence type="ECO:0000256" key="3">
    <source>
        <dbReference type="ARBA" id="ARBA00023015"/>
    </source>
</evidence>
<keyword evidence="2" id="KW-0418">Kinase</keyword>
<dbReference type="InterPro" id="IPR011006">
    <property type="entry name" value="CheY-like_superfamily"/>
</dbReference>
<keyword evidence="1" id="KW-0808">Transferase</keyword>
<keyword evidence="4" id="KW-0804">Transcription</keyword>
<reference evidence="7" key="1">
    <citation type="journal article" date="2019" name="Int. J. Syst. Evol. Microbiol.">
        <title>The Global Catalogue of Microorganisms (GCM) 10K type strain sequencing project: providing services to taxonomists for standard genome sequencing and annotation.</title>
        <authorList>
            <consortium name="The Broad Institute Genomics Platform"/>
            <consortium name="The Broad Institute Genome Sequencing Center for Infectious Disease"/>
            <person name="Wu L."/>
            <person name="Ma J."/>
        </authorList>
    </citation>
    <scope>NUCLEOTIDE SEQUENCE [LARGE SCALE GENOMIC DNA]</scope>
    <source>
        <strain evidence="7">CCUG 59778</strain>
    </source>
</reference>
<dbReference type="SMART" id="SM00065">
    <property type="entry name" value="GAF"/>
    <property type="match status" value="1"/>
</dbReference>
<proteinExistence type="predicted"/>